<dbReference type="GO" id="GO:0005524">
    <property type="term" value="F:ATP binding"/>
    <property type="evidence" value="ECO:0007669"/>
    <property type="project" value="UniProtKB-KW"/>
</dbReference>
<evidence type="ECO:0000256" key="7">
    <source>
        <dbReference type="ARBA" id="ARBA00049014"/>
    </source>
</evidence>
<dbReference type="SUPFAM" id="SSF56112">
    <property type="entry name" value="Protein kinase-like (PK-like)"/>
    <property type="match status" value="1"/>
</dbReference>
<dbReference type="OMA" id="QMTLTEP"/>
<dbReference type="PANTHER" id="PTHR48013">
    <property type="entry name" value="DUAL SPECIFICITY MITOGEN-ACTIVATED PROTEIN KINASE KINASE 5-RELATED"/>
    <property type="match status" value="1"/>
</dbReference>
<evidence type="ECO:0000313" key="11">
    <source>
        <dbReference type="EMBL" id="CAE2298320.1"/>
    </source>
</evidence>
<accession>A0A7S4KL60</accession>
<organism evidence="11">
    <name type="scientific">Guillardia theta</name>
    <name type="common">Cryptophyte</name>
    <name type="synonym">Cryptomonas phi</name>
    <dbReference type="NCBI Taxonomy" id="55529"/>
    <lineage>
        <taxon>Eukaryota</taxon>
        <taxon>Cryptophyceae</taxon>
        <taxon>Pyrenomonadales</taxon>
        <taxon>Geminigeraceae</taxon>
        <taxon>Guillardia</taxon>
    </lineage>
</organism>
<comment type="catalytic activity">
    <reaction evidence="8">
        <text>L-threonyl-[protein] + ATP = O-phospho-L-threonyl-[protein] + ADP + H(+)</text>
        <dbReference type="Rhea" id="RHEA:46608"/>
        <dbReference type="Rhea" id="RHEA-COMP:11060"/>
        <dbReference type="Rhea" id="RHEA-COMP:11605"/>
        <dbReference type="ChEBI" id="CHEBI:15378"/>
        <dbReference type="ChEBI" id="CHEBI:30013"/>
        <dbReference type="ChEBI" id="CHEBI:30616"/>
        <dbReference type="ChEBI" id="CHEBI:61977"/>
        <dbReference type="ChEBI" id="CHEBI:456216"/>
        <dbReference type="EC" id="2.7.12.2"/>
    </reaction>
</comment>
<dbReference type="EMBL" id="HBKN01018467">
    <property type="protein sequence ID" value="CAE2298320.1"/>
    <property type="molecule type" value="Transcribed_RNA"/>
</dbReference>
<dbReference type="InterPro" id="IPR000719">
    <property type="entry name" value="Prot_kinase_dom"/>
</dbReference>
<dbReference type="SMART" id="SM00220">
    <property type="entry name" value="S_TKc"/>
    <property type="match status" value="1"/>
</dbReference>
<evidence type="ECO:0000256" key="4">
    <source>
        <dbReference type="ARBA" id="ARBA00022840"/>
    </source>
</evidence>
<dbReference type="AlphaFoldDB" id="A0A7S4KL60"/>
<reference evidence="11" key="1">
    <citation type="submission" date="2021-01" db="EMBL/GenBank/DDBJ databases">
        <authorList>
            <person name="Corre E."/>
            <person name="Pelletier E."/>
            <person name="Niang G."/>
            <person name="Scheremetjew M."/>
            <person name="Finn R."/>
            <person name="Kale V."/>
            <person name="Holt S."/>
            <person name="Cochrane G."/>
            <person name="Meng A."/>
            <person name="Brown T."/>
            <person name="Cohen L."/>
        </authorList>
    </citation>
    <scope>NUCLEOTIDE SEQUENCE</scope>
    <source>
        <strain evidence="11">CCMP 2712</strain>
    </source>
</reference>
<keyword evidence="3" id="KW-0418">Kinase</keyword>
<proteinExistence type="inferred from homology"/>
<protein>
    <recommendedName>
        <fullName evidence="6">mitogen-activated protein kinase kinase</fullName>
        <ecNumber evidence="6">2.7.12.2</ecNumber>
    </recommendedName>
</protein>
<name>A0A7S4KL60_GUITH</name>
<comment type="similarity">
    <text evidence="5">Belongs to the protein kinase superfamily. STE Ser/Thr protein kinase family. MAP kinase kinase subfamily.</text>
</comment>
<evidence type="ECO:0000256" key="1">
    <source>
        <dbReference type="ARBA" id="ARBA00022679"/>
    </source>
</evidence>
<keyword evidence="4" id="KW-0067">ATP-binding</keyword>
<dbReference type="EC" id="2.7.12.2" evidence="6"/>
<evidence type="ECO:0000256" key="5">
    <source>
        <dbReference type="ARBA" id="ARBA00038035"/>
    </source>
</evidence>
<evidence type="ECO:0000259" key="10">
    <source>
        <dbReference type="PROSITE" id="PS50011"/>
    </source>
</evidence>
<evidence type="ECO:0000256" key="9">
    <source>
        <dbReference type="ARBA" id="ARBA00051693"/>
    </source>
</evidence>
<comment type="catalytic activity">
    <reaction evidence="7">
        <text>L-seryl-[protein] + ATP = O-phospho-L-seryl-[protein] + ADP + H(+)</text>
        <dbReference type="Rhea" id="RHEA:17989"/>
        <dbReference type="Rhea" id="RHEA-COMP:9863"/>
        <dbReference type="Rhea" id="RHEA-COMP:11604"/>
        <dbReference type="ChEBI" id="CHEBI:15378"/>
        <dbReference type="ChEBI" id="CHEBI:29999"/>
        <dbReference type="ChEBI" id="CHEBI:30616"/>
        <dbReference type="ChEBI" id="CHEBI:83421"/>
        <dbReference type="ChEBI" id="CHEBI:456216"/>
        <dbReference type="EC" id="2.7.12.2"/>
    </reaction>
</comment>
<dbReference type="PROSITE" id="PS50011">
    <property type="entry name" value="PROTEIN_KINASE_DOM"/>
    <property type="match status" value="1"/>
</dbReference>
<keyword evidence="1" id="KW-0808">Transferase</keyword>
<dbReference type="PANTHER" id="PTHR48013:SF9">
    <property type="entry name" value="DUAL SPECIFICITY MITOGEN-ACTIVATED PROTEIN KINASE KINASE 5"/>
    <property type="match status" value="1"/>
</dbReference>
<evidence type="ECO:0000256" key="3">
    <source>
        <dbReference type="ARBA" id="ARBA00022777"/>
    </source>
</evidence>
<dbReference type="GO" id="GO:0004708">
    <property type="term" value="F:MAP kinase kinase activity"/>
    <property type="evidence" value="ECO:0007669"/>
    <property type="project" value="UniProtKB-EC"/>
</dbReference>
<dbReference type="InterPro" id="IPR008271">
    <property type="entry name" value="Ser/Thr_kinase_AS"/>
</dbReference>
<sequence>MTSETILSIEPFQVPVNPDGTFKCFGQGTSGTVTRAIDSRTGNYIALKAIPVQLREQDRENVIQQLQNLYSCQHPCVTEFLGCAFYPARSSILIACEYMDLKSFKDMMTLGGAFPEEVVGYASSRLLDALVYLHRERKMIHRDIKPSNLLMNSKGQVKICDFGMSTQLANTLDPAHTWVGSTTYMSPERISGLQYVWNSDIWSLGISLAEVATGTFPYSDPGRRLELVELLDRIVDEDPPTLPETFSPEFRDFVSQMLVKRAEQRPHAEMLIGHPFVVLHGNADISQWLQQAATAMTSQSPST</sequence>
<comment type="catalytic activity">
    <reaction evidence="9">
        <text>L-tyrosyl-[protein] + ATP = O-phospho-L-tyrosyl-[protein] + ADP + H(+)</text>
        <dbReference type="Rhea" id="RHEA:10596"/>
        <dbReference type="Rhea" id="RHEA-COMP:10136"/>
        <dbReference type="Rhea" id="RHEA-COMP:20101"/>
        <dbReference type="ChEBI" id="CHEBI:15378"/>
        <dbReference type="ChEBI" id="CHEBI:30616"/>
        <dbReference type="ChEBI" id="CHEBI:46858"/>
        <dbReference type="ChEBI" id="CHEBI:61978"/>
        <dbReference type="ChEBI" id="CHEBI:456216"/>
        <dbReference type="EC" id="2.7.12.2"/>
    </reaction>
</comment>
<evidence type="ECO:0000256" key="6">
    <source>
        <dbReference type="ARBA" id="ARBA00038999"/>
    </source>
</evidence>
<dbReference type="PROSITE" id="PS00108">
    <property type="entry name" value="PROTEIN_KINASE_ST"/>
    <property type="match status" value="1"/>
</dbReference>
<dbReference type="Pfam" id="PF00069">
    <property type="entry name" value="Pkinase"/>
    <property type="match status" value="1"/>
</dbReference>
<evidence type="ECO:0000256" key="2">
    <source>
        <dbReference type="ARBA" id="ARBA00022741"/>
    </source>
</evidence>
<feature type="domain" description="Protein kinase" evidence="10">
    <location>
        <begin position="19"/>
        <end position="277"/>
    </location>
</feature>
<dbReference type="Gene3D" id="1.10.510.10">
    <property type="entry name" value="Transferase(Phosphotransferase) domain 1"/>
    <property type="match status" value="1"/>
</dbReference>
<gene>
    <name evidence="11" type="ORF">GTHE00462_LOCUS14560</name>
</gene>
<keyword evidence="2" id="KW-0547">Nucleotide-binding</keyword>
<dbReference type="InterPro" id="IPR011009">
    <property type="entry name" value="Kinase-like_dom_sf"/>
</dbReference>
<evidence type="ECO:0000256" key="8">
    <source>
        <dbReference type="ARBA" id="ARBA00049299"/>
    </source>
</evidence>
<dbReference type="Gene3D" id="3.30.200.20">
    <property type="entry name" value="Phosphorylase Kinase, domain 1"/>
    <property type="match status" value="1"/>
</dbReference>